<feature type="compositionally biased region" description="Polar residues" evidence="10">
    <location>
        <begin position="177"/>
        <end position="188"/>
    </location>
</feature>
<dbReference type="FunFam" id="3.30.160.60:FF:000045">
    <property type="entry name" value="ZFP69 zinc finger protein B"/>
    <property type="match status" value="1"/>
</dbReference>
<keyword evidence="4 8" id="KW-0863">Zinc-finger</keyword>
<dbReference type="Proteomes" id="UP000008281">
    <property type="component" value="Unassembled WGS sequence"/>
</dbReference>
<dbReference type="GO" id="GO:0000981">
    <property type="term" value="F:DNA-binding transcription factor activity, RNA polymerase II-specific"/>
    <property type="evidence" value="ECO:0007669"/>
    <property type="project" value="TreeGrafter"/>
</dbReference>
<keyword evidence="5" id="KW-0862">Zinc</keyword>
<gene>
    <name evidence="12" type="primary">Cre-ztf-3</name>
    <name evidence="12" type="ORF">CRE_20982</name>
</gene>
<dbReference type="EMBL" id="DS268681">
    <property type="protein sequence ID" value="EFO98316.1"/>
    <property type="molecule type" value="Genomic_DNA"/>
</dbReference>
<keyword evidence="2" id="KW-0479">Metal-binding</keyword>
<reference evidence="12" key="1">
    <citation type="submission" date="2007-07" db="EMBL/GenBank/DDBJ databases">
        <title>PCAP assembly of the Caenorhabditis remanei genome.</title>
        <authorList>
            <consortium name="The Caenorhabditis remanei Sequencing Consortium"/>
            <person name="Wilson R.K."/>
        </authorList>
    </citation>
    <scope>NUCLEOTIDE SEQUENCE [LARGE SCALE GENOMIC DNA]</scope>
    <source>
        <strain evidence="12">PB4641</strain>
    </source>
</reference>
<evidence type="ECO:0000313" key="13">
    <source>
        <dbReference type="Proteomes" id="UP000008281"/>
    </source>
</evidence>
<dbReference type="InterPro" id="IPR013087">
    <property type="entry name" value="Znf_C2H2_type"/>
</dbReference>
<dbReference type="PANTHER" id="PTHR23226">
    <property type="entry name" value="ZINC FINGER AND SCAN DOMAIN-CONTAINING"/>
    <property type="match status" value="1"/>
</dbReference>
<dbReference type="Pfam" id="PF00096">
    <property type="entry name" value="zf-C2H2"/>
    <property type="match status" value="2"/>
</dbReference>
<evidence type="ECO:0000256" key="4">
    <source>
        <dbReference type="ARBA" id="ARBA00022771"/>
    </source>
</evidence>
<protein>
    <submittedName>
        <fullName evidence="12">CRE-ZTF-3 protein</fullName>
    </submittedName>
</protein>
<dbReference type="OMA" id="NGAFECD"/>
<feature type="region of interest" description="Disordered" evidence="10">
    <location>
        <begin position="272"/>
        <end position="299"/>
    </location>
</feature>
<evidence type="ECO:0000256" key="8">
    <source>
        <dbReference type="PROSITE-ProRule" id="PRU00042"/>
    </source>
</evidence>
<proteinExistence type="predicted"/>
<dbReference type="FunCoup" id="E3NHM4">
    <property type="interactions" value="1264"/>
</dbReference>
<accession>E3NHM4</accession>
<dbReference type="HOGENOM" id="CLU_967190_0_0_1"/>
<keyword evidence="9" id="KW-0175">Coiled coil</keyword>
<evidence type="ECO:0000256" key="9">
    <source>
        <dbReference type="SAM" id="Coils"/>
    </source>
</evidence>
<dbReference type="PANTHER" id="PTHR23226:SF416">
    <property type="entry name" value="FI01424P"/>
    <property type="match status" value="1"/>
</dbReference>
<dbReference type="GO" id="GO:0005634">
    <property type="term" value="C:nucleus"/>
    <property type="evidence" value="ECO:0007669"/>
    <property type="project" value="UniProtKB-SubCell"/>
</dbReference>
<dbReference type="OrthoDB" id="5855904at2759"/>
<sequence>MGGYVGDAEFRKFLEATSYIQEFTRILLARSANNLPKVPDDLASVSQLTDLVKEFLREQQELAEKIEIVQNTQKTMNLLVKEKLSKCTCEMKEELKSTLSNGVNFQDMRRENGMDFTLKLPSTSSTNYMPLLNQQLEADLQQTFDLQTILGRIRNFSTPQLQPDPYQENGHFIFDSAPSQQHSTSSPPKKTVVKKRAAHHESINNGPYQCRDCDKTFRQKHGLSQHLLTHESNGAFECDGCGKRYSRQESVYRHQRSTQCCADKYHSLTNVRHHNGQDAGGGPSEDPKNIQLMSPSFIL</sequence>
<keyword evidence="6" id="KW-0238">DNA-binding</keyword>
<dbReference type="PROSITE" id="PS50157">
    <property type="entry name" value="ZINC_FINGER_C2H2_2"/>
    <property type="match status" value="2"/>
</dbReference>
<evidence type="ECO:0000259" key="11">
    <source>
        <dbReference type="PROSITE" id="PS50157"/>
    </source>
</evidence>
<keyword evidence="13" id="KW-1185">Reference proteome</keyword>
<feature type="domain" description="C2H2-type" evidence="11">
    <location>
        <begin position="236"/>
        <end position="267"/>
    </location>
</feature>
<dbReference type="PROSITE" id="PS00028">
    <property type="entry name" value="ZINC_FINGER_C2H2_1"/>
    <property type="match status" value="1"/>
</dbReference>
<dbReference type="GO" id="GO:0000978">
    <property type="term" value="F:RNA polymerase II cis-regulatory region sequence-specific DNA binding"/>
    <property type="evidence" value="ECO:0007669"/>
    <property type="project" value="TreeGrafter"/>
</dbReference>
<dbReference type="GO" id="GO:0008270">
    <property type="term" value="F:zinc ion binding"/>
    <property type="evidence" value="ECO:0007669"/>
    <property type="project" value="UniProtKB-KW"/>
</dbReference>
<evidence type="ECO:0000256" key="5">
    <source>
        <dbReference type="ARBA" id="ARBA00022833"/>
    </source>
</evidence>
<keyword evidence="3" id="KW-0677">Repeat</keyword>
<organism evidence="13">
    <name type="scientific">Caenorhabditis remanei</name>
    <name type="common">Caenorhabditis vulgaris</name>
    <dbReference type="NCBI Taxonomy" id="31234"/>
    <lineage>
        <taxon>Eukaryota</taxon>
        <taxon>Metazoa</taxon>
        <taxon>Ecdysozoa</taxon>
        <taxon>Nematoda</taxon>
        <taxon>Chromadorea</taxon>
        <taxon>Rhabditida</taxon>
        <taxon>Rhabditina</taxon>
        <taxon>Rhabditomorpha</taxon>
        <taxon>Rhabditoidea</taxon>
        <taxon>Rhabditidae</taxon>
        <taxon>Peloderinae</taxon>
        <taxon>Caenorhabditis</taxon>
    </lineage>
</organism>
<dbReference type="SMART" id="SM00355">
    <property type="entry name" value="ZnF_C2H2"/>
    <property type="match status" value="2"/>
</dbReference>
<evidence type="ECO:0000256" key="10">
    <source>
        <dbReference type="SAM" id="MobiDB-lite"/>
    </source>
</evidence>
<evidence type="ECO:0000313" key="12">
    <source>
        <dbReference type="EMBL" id="EFO98316.1"/>
    </source>
</evidence>
<feature type="coiled-coil region" evidence="9">
    <location>
        <begin position="45"/>
        <end position="72"/>
    </location>
</feature>
<comment type="subcellular location">
    <subcellularLocation>
        <location evidence="1">Nucleus</location>
    </subcellularLocation>
</comment>
<feature type="region of interest" description="Disordered" evidence="10">
    <location>
        <begin position="169"/>
        <end position="189"/>
    </location>
</feature>
<evidence type="ECO:0000256" key="3">
    <source>
        <dbReference type="ARBA" id="ARBA00022737"/>
    </source>
</evidence>
<evidence type="ECO:0000256" key="6">
    <source>
        <dbReference type="ARBA" id="ARBA00023125"/>
    </source>
</evidence>
<name>E3NHM4_CAERE</name>
<dbReference type="InterPro" id="IPR036236">
    <property type="entry name" value="Znf_C2H2_sf"/>
</dbReference>
<dbReference type="InParanoid" id="E3NHM4"/>
<dbReference type="Gene3D" id="3.30.160.60">
    <property type="entry name" value="Classic Zinc Finger"/>
    <property type="match status" value="2"/>
</dbReference>
<dbReference type="SUPFAM" id="SSF57667">
    <property type="entry name" value="beta-beta-alpha zinc fingers"/>
    <property type="match status" value="1"/>
</dbReference>
<dbReference type="STRING" id="31234.E3NHM4"/>
<evidence type="ECO:0000256" key="7">
    <source>
        <dbReference type="ARBA" id="ARBA00023242"/>
    </source>
</evidence>
<evidence type="ECO:0000256" key="1">
    <source>
        <dbReference type="ARBA" id="ARBA00004123"/>
    </source>
</evidence>
<feature type="domain" description="C2H2-type" evidence="11">
    <location>
        <begin position="208"/>
        <end position="235"/>
    </location>
</feature>
<dbReference type="AlphaFoldDB" id="E3NHM4"/>
<evidence type="ECO:0000256" key="2">
    <source>
        <dbReference type="ARBA" id="ARBA00022723"/>
    </source>
</evidence>
<keyword evidence="7" id="KW-0539">Nucleus</keyword>